<sequence length="202" mass="22509">MPLNTTRAVIQMRLAILFLAITWLALAGISSATVRFAVVLRDRAKSDLVNSSDSILDITFQSLMDKVVVSMVVVALVSALFSIFGFVLVIYPKWLQGDGTARFYYICIEIVVSLIVLSLGGYVASHVHGFQTSFEFFDSASHFPYYKIMYYGAVGQAAFGVLGAIMSLLRLALRGLRDHWLSTRTELQNSQRRFELLPRVGL</sequence>
<keyword evidence="1" id="KW-1133">Transmembrane helix</keyword>
<evidence type="ECO:0000256" key="1">
    <source>
        <dbReference type="SAM" id="Phobius"/>
    </source>
</evidence>
<reference evidence="2" key="1">
    <citation type="submission" date="2021-07" db="EMBL/GenBank/DDBJ databases">
        <authorList>
            <person name="Branca A.L. A."/>
        </authorList>
    </citation>
    <scope>NUCLEOTIDE SEQUENCE</scope>
</reference>
<dbReference type="Proteomes" id="UP001152649">
    <property type="component" value="Unassembled WGS sequence"/>
</dbReference>
<evidence type="ECO:0000313" key="3">
    <source>
        <dbReference type="Proteomes" id="UP001152649"/>
    </source>
</evidence>
<keyword evidence="1" id="KW-0472">Membrane</keyword>
<dbReference type="EMBL" id="CAJVPG010000185">
    <property type="protein sequence ID" value="CAG8369182.1"/>
    <property type="molecule type" value="Genomic_DNA"/>
</dbReference>
<dbReference type="OrthoDB" id="3556886at2759"/>
<dbReference type="AlphaFoldDB" id="A0A9W4NEK1"/>
<feature type="transmembrane region" description="Helical" evidence="1">
    <location>
        <begin position="148"/>
        <end position="169"/>
    </location>
</feature>
<gene>
    <name evidence="2" type="ORF">PSALAMII_LOCUS4565</name>
</gene>
<accession>A0A9W4NEK1</accession>
<organism evidence="2 3">
    <name type="scientific">Penicillium salamii</name>
    <dbReference type="NCBI Taxonomy" id="1612424"/>
    <lineage>
        <taxon>Eukaryota</taxon>
        <taxon>Fungi</taxon>
        <taxon>Dikarya</taxon>
        <taxon>Ascomycota</taxon>
        <taxon>Pezizomycotina</taxon>
        <taxon>Eurotiomycetes</taxon>
        <taxon>Eurotiomycetidae</taxon>
        <taxon>Eurotiales</taxon>
        <taxon>Aspergillaceae</taxon>
        <taxon>Penicillium</taxon>
    </lineage>
</organism>
<feature type="transmembrane region" description="Helical" evidence="1">
    <location>
        <begin position="103"/>
        <end position="128"/>
    </location>
</feature>
<keyword evidence="3" id="KW-1185">Reference proteome</keyword>
<comment type="caution">
    <text evidence="2">The sequence shown here is derived from an EMBL/GenBank/DDBJ whole genome shotgun (WGS) entry which is preliminary data.</text>
</comment>
<feature type="transmembrane region" description="Helical" evidence="1">
    <location>
        <begin position="67"/>
        <end position="91"/>
    </location>
</feature>
<keyword evidence="1" id="KW-0812">Transmembrane</keyword>
<name>A0A9W4NEK1_9EURO</name>
<protein>
    <submittedName>
        <fullName evidence="2">Uncharacterized protein</fullName>
    </submittedName>
</protein>
<proteinExistence type="predicted"/>
<evidence type="ECO:0000313" key="2">
    <source>
        <dbReference type="EMBL" id="CAG8369182.1"/>
    </source>
</evidence>